<evidence type="ECO:0008006" key="3">
    <source>
        <dbReference type="Google" id="ProtNLM"/>
    </source>
</evidence>
<dbReference type="KEGG" id="phal:H9I45_05120"/>
<gene>
    <name evidence="1" type="ORF">H9I45_05120</name>
</gene>
<reference evidence="1 2" key="1">
    <citation type="journal article" date="2016" name="Int. J. Syst. Evol. Microbiol.">
        <title>Polaribacter haliotis sp. nov., isolated from the gut of abalone Haliotis discus hannai.</title>
        <authorList>
            <person name="Kim Y.O."/>
            <person name="Park I.S."/>
            <person name="Park S."/>
            <person name="Nam B.H."/>
            <person name="Park J.M."/>
            <person name="Kim D.G."/>
            <person name="Yoon J.H."/>
        </authorList>
    </citation>
    <scope>NUCLEOTIDE SEQUENCE [LARGE SCALE GENOMIC DNA]</scope>
    <source>
        <strain evidence="1 2">KCTC 52418</strain>
    </source>
</reference>
<dbReference type="RefSeq" id="WP_088352985.1">
    <property type="nucleotide sequence ID" value="NZ_CP061813.1"/>
</dbReference>
<evidence type="ECO:0000313" key="1">
    <source>
        <dbReference type="EMBL" id="QOD61828.1"/>
    </source>
</evidence>
<accession>A0A7L8AII7</accession>
<evidence type="ECO:0000313" key="2">
    <source>
        <dbReference type="Proteomes" id="UP000516764"/>
    </source>
</evidence>
<dbReference type="Proteomes" id="UP000516764">
    <property type="component" value="Chromosome"/>
</dbReference>
<keyword evidence="2" id="KW-1185">Reference proteome</keyword>
<sequence>MNWQKIIKDKEKQPTVGTYSDWKEQIAEECFYQCIYCSINEAQFGGIDHYHIEHYKPKSIERFKALENDICNLFYSCPICNRFKSYDWPNDEEDLEKVCYPNPSVYNYSDLFAVSPINYKVSGIYASTRYMTERLYLNRPQLLYERRESFLKQREEEVSKAIEFLQEKIDDINLLKESLSGILALNKTLQKRSQIRPYKLAEIRK</sequence>
<proteinExistence type="predicted"/>
<dbReference type="AlphaFoldDB" id="A0A7L8AII7"/>
<dbReference type="EMBL" id="CP061813">
    <property type="protein sequence ID" value="QOD61828.1"/>
    <property type="molecule type" value="Genomic_DNA"/>
</dbReference>
<organism evidence="1 2">
    <name type="scientific">Polaribacter haliotis</name>
    <dbReference type="NCBI Taxonomy" id="1888915"/>
    <lineage>
        <taxon>Bacteria</taxon>
        <taxon>Pseudomonadati</taxon>
        <taxon>Bacteroidota</taxon>
        <taxon>Flavobacteriia</taxon>
        <taxon>Flavobacteriales</taxon>
        <taxon>Flavobacteriaceae</taxon>
    </lineage>
</organism>
<dbReference type="OrthoDB" id="1340280at2"/>
<name>A0A7L8AII7_9FLAO</name>
<dbReference type="Gene3D" id="1.10.30.50">
    <property type="match status" value="1"/>
</dbReference>
<protein>
    <recommendedName>
        <fullName evidence="3">HNH domain-containing protein</fullName>
    </recommendedName>
</protein>